<dbReference type="Proteomes" id="UP000237839">
    <property type="component" value="Unassembled WGS sequence"/>
</dbReference>
<reference evidence="1 2" key="1">
    <citation type="submission" date="2018-02" db="EMBL/GenBank/DDBJ databases">
        <title>Solimicrobium silvestre gen. nov., sp. nov., isolated from alpine forest soil.</title>
        <authorList>
            <person name="Margesin R."/>
            <person name="Albuquerque L."/>
            <person name="Zhang D.-C."/>
            <person name="Froufe H.J.C."/>
            <person name="Severino R."/>
            <person name="Roxo I."/>
            <person name="Egas C."/>
            <person name="Da Costa M.S."/>
        </authorList>
    </citation>
    <scope>NUCLEOTIDE SEQUENCE [LARGE SCALE GENOMIC DNA]</scope>
    <source>
        <strain evidence="1 2">S20-91</strain>
    </source>
</reference>
<proteinExistence type="predicted"/>
<dbReference type="RefSeq" id="WP_105530014.1">
    <property type="nucleotide sequence ID" value="NZ_PUGF01000001.1"/>
</dbReference>
<dbReference type="SUPFAM" id="SSF53850">
    <property type="entry name" value="Periplasmic binding protein-like II"/>
    <property type="match status" value="1"/>
</dbReference>
<dbReference type="AlphaFoldDB" id="A0A2S9H5A7"/>
<name>A0A2S9H5A7_9BURK</name>
<gene>
    <name evidence="1" type="ORF">S2091_0316</name>
</gene>
<evidence type="ECO:0000313" key="1">
    <source>
        <dbReference type="EMBL" id="PRC95121.1"/>
    </source>
</evidence>
<protein>
    <submittedName>
        <fullName evidence="1">Bacterial extracellular solute-binding protein, family 3</fullName>
    </submittedName>
</protein>
<comment type="caution">
    <text evidence="1">The sequence shown here is derived from an EMBL/GenBank/DDBJ whole genome shotgun (WGS) entry which is preliminary data.</text>
</comment>
<keyword evidence="2" id="KW-1185">Reference proteome</keyword>
<sequence>MNNNLKPVRLIIIAIWALLISCGNTIAAEKIEALSFYESPPYLTDPVSNAGLAADFAAYLNMALSEKYQIHLQFLPRTQVDKMMRRGDKACVLFIPSFIYNGVDNGPYLWTAPLFKDRQELISRKNHPFEFNGPASLFGVHFGAMLGHTFPQLTKDIAAGKIKVERNSSGLQSLINMLLASHLDVVTMPESSIRLMMVEDPSLSDKLWFSKQSLSEYTRHVMFQQGMEVERNDVDLVMRKMNSDPVWLAILKKYGLQPISNH</sequence>
<dbReference type="Gene3D" id="3.40.190.10">
    <property type="entry name" value="Periplasmic binding protein-like II"/>
    <property type="match status" value="2"/>
</dbReference>
<organism evidence="1 2">
    <name type="scientific">Solimicrobium silvestre</name>
    <dbReference type="NCBI Taxonomy" id="2099400"/>
    <lineage>
        <taxon>Bacteria</taxon>
        <taxon>Pseudomonadati</taxon>
        <taxon>Pseudomonadota</taxon>
        <taxon>Betaproteobacteria</taxon>
        <taxon>Burkholderiales</taxon>
        <taxon>Oxalobacteraceae</taxon>
        <taxon>Solimicrobium</taxon>
    </lineage>
</organism>
<evidence type="ECO:0000313" key="2">
    <source>
        <dbReference type="Proteomes" id="UP000237839"/>
    </source>
</evidence>
<dbReference type="EMBL" id="PUGF01000001">
    <property type="protein sequence ID" value="PRC95121.1"/>
    <property type="molecule type" value="Genomic_DNA"/>
</dbReference>
<accession>A0A2S9H5A7</accession>
<dbReference type="OrthoDB" id="8585936at2"/>
<dbReference type="PROSITE" id="PS51257">
    <property type="entry name" value="PROKAR_LIPOPROTEIN"/>
    <property type="match status" value="1"/>
</dbReference>